<dbReference type="GO" id="GO:0046983">
    <property type="term" value="F:protein dimerization activity"/>
    <property type="evidence" value="ECO:0007669"/>
    <property type="project" value="InterPro"/>
</dbReference>
<evidence type="ECO:0008006" key="4">
    <source>
        <dbReference type="Google" id="ProtNLM"/>
    </source>
</evidence>
<dbReference type="InterPro" id="IPR036638">
    <property type="entry name" value="HLH_DNA-bd_sf"/>
</dbReference>
<comment type="caution">
    <text evidence="2">The sequence shown here is derived from an EMBL/GenBank/DDBJ whole genome shotgun (WGS) entry which is preliminary data.</text>
</comment>
<evidence type="ECO:0000256" key="1">
    <source>
        <dbReference type="SAM" id="MobiDB-lite"/>
    </source>
</evidence>
<dbReference type="PANTHER" id="PTHR47336:SF2">
    <property type="entry name" value="TRANSCRIPTION FACTOR HMS1-RELATED"/>
    <property type="match status" value="1"/>
</dbReference>
<proteinExistence type="predicted"/>
<dbReference type="AlphaFoldDB" id="A0A9P9H5N9"/>
<gene>
    <name evidence="2" type="ORF">B0J15DRAFT_561425</name>
</gene>
<dbReference type="Proteomes" id="UP000736672">
    <property type="component" value="Unassembled WGS sequence"/>
</dbReference>
<reference evidence="2" key="1">
    <citation type="journal article" date="2021" name="Nat. Commun.">
        <title>Genetic determinants of endophytism in the Arabidopsis root mycobiome.</title>
        <authorList>
            <person name="Mesny F."/>
            <person name="Miyauchi S."/>
            <person name="Thiergart T."/>
            <person name="Pickel B."/>
            <person name="Atanasova L."/>
            <person name="Karlsson M."/>
            <person name="Huettel B."/>
            <person name="Barry K.W."/>
            <person name="Haridas S."/>
            <person name="Chen C."/>
            <person name="Bauer D."/>
            <person name="Andreopoulos W."/>
            <person name="Pangilinan J."/>
            <person name="LaButti K."/>
            <person name="Riley R."/>
            <person name="Lipzen A."/>
            <person name="Clum A."/>
            <person name="Drula E."/>
            <person name="Henrissat B."/>
            <person name="Kohler A."/>
            <person name="Grigoriev I.V."/>
            <person name="Martin F.M."/>
            <person name="Hacquard S."/>
        </authorList>
    </citation>
    <scope>NUCLEOTIDE SEQUENCE</scope>
    <source>
        <strain evidence="2">FSSC 5 MPI-SDFR-AT-0091</strain>
    </source>
</reference>
<dbReference type="InterPro" id="IPR052099">
    <property type="entry name" value="Regulatory_TF_Diverse"/>
</dbReference>
<evidence type="ECO:0000313" key="2">
    <source>
        <dbReference type="EMBL" id="KAH7250850.1"/>
    </source>
</evidence>
<accession>A0A9P9H5N9</accession>
<dbReference type="OrthoDB" id="5051359at2759"/>
<organism evidence="2 3">
    <name type="scientific">Fusarium solani</name>
    <name type="common">Filamentous fungus</name>
    <dbReference type="NCBI Taxonomy" id="169388"/>
    <lineage>
        <taxon>Eukaryota</taxon>
        <taxon>Fungi</taxon>
        <taxon>Dikarya</taxon>
        <taxon>Ascomycota</taxon>
        <taxon>Pezizomycotina</taxon>
        <taxon>Sordariomycetes</taxon>
        <taxon>Hypocreomycetidae</taxon>
        <taxon>Hypocreales</taxon>
        <taxon>Nectriaceae</taxon>
        <taxon>Fusarium</taxon>
        <taxon>Fusarium solani species complex</taxon>
    </lineage>
</organism>
<dbReference type="SUPFAM" id="SSF47459">
    <property type="entry name" value="HLH, helix-loop-helix DNA-binding domain"/>
    <property type="match status" value="1"/>
</dbReference>
<dbReference type="EMBL" id="JAGTJS010000012">
    <property type="protein sequence ID" value="KAH7250850.1"/>
    <property type="molecule type" value="Genomic_DNA"/>
</dbReference>
<sequence length="218" mass="24276">MEPKWLPLTPLPQPHISPTAQAACLMESAKSGINHDRPDFKPVVPLSQEKKRLPASISPEAFSPRHSPIAEPSSNARPSPSKSFSPSPSTSRRHTPSYLPKGTAPSVIEDWYDTDVNDRFVALHKCLSPLSLGSLRQGREEMPSEADEQDQAFLEMALLRSMPQRNPSKTMILKRAMDYIFKLERQNEILFQQNIELQNRLAHSVSASTSAALPVGKE</sequence>
<dbReference type="PANTHER" id="PTHR47336">
    <property type="entry name" value="TRANSCRIPTION FACTOR HMS1-RELATED"/>
    <property type="match status" value="1"/>
</dbReference>
<feature type="compositionally biased region" description="Low complexity" evidence="1">
    <location>
        <begin position="77"/>
        <end position="90"/>
    </location>
</feature>
<dbReference type="Gene3D" id="4.10.280.10">
    <property type="entry name" value="Helix-loop-helix DNA-binding domain"/>
    <property type="match status" value="1"/>
</dbReference>
<evidence type="ECO:0000313" key="3">
    <source>
        <dbReference type="Proteomes" id="UP000736672"/>
    </source>
</evidence>
<feature type="region of interest" description="Disordered" evidence="1">
    <location>
        <begin position="27"/>
        <end position="101"/>
    </location>
</feature>
<protein>
    <recommendedName>
        <fullName evidence="4">BHLH domain-containing protein</fullName>
    </recommendedName>
</protein>
<name>A0A9P9H5N9_FUSSL</name>
<keyword evidence="3" id="KW-1185">Reference proteome</keyword>